<proteinExistence type="predicted"/>
<feature type="domain" description="Protein kinase" evidence="7">
    <location>
        <begin position="37"/>
        <end position="292"/>
    </location>
</feature>
<dbReference type="Pfam" id="PF00069">
    <property type="entry name" value="Pkinase"/>
    <property type="match status" value="1"/>
</dbReference>
<dbReference type="Pfam" id="PF13414">
    <property type="entry name" value="TPR_11"/>
    <property type="match status" value="1"/>
</dbReference>
<dbReference type="Pfam" id="PF13181">
    <property type="entry name" value="TPR_8"/>
    <property type="match status" value="1"/>
</dbReference>
<evidence type="ECO:0000259" key="7">
    <source>
        <dbReference type="PROSITE" id="PS50011"/>
    </source>
</evidence>
<dbReference type="InterPro" id="IPR000719">
    <property type="entry name" value="Prot_kinase_dom"/>
</dbReference>
<sequence length="763" mass="82625">MFFTVAARMHDDPTRSFDGPVTAPAGLPPGRDTWGDFRLLARVGHGGFGEVYRAWDPHLEREVALKLLLPGSVNGEAEYSAILREARALAAVQHANIVHVYGIDRHDGRVGFWTDFVHGKTLSVLLEAQGPFGYREAALIGLDVAKALSAVHRTGILHRDIKTENVMREEGGRILLMDFGLSALPQRLTGIAGTPNYMAPELFTGHPATVASDIYAMGVLLYHLVTGEYPARLSGITPAEAADAIGKRKPLLDVRPDIPEPFLKAVNMAMEVDPAKRFGSAGHLAAALTESLGASVSDNASGPKAGPAPRRKMLFPAAGVAAIILAVAALAGMRSESLRRWLHLAGNQTASVVPANVSDEFLKAQDLLQHSYKGANLAAAVTGFQQVLQKDPSFALAEAGLGSAYFGQFRNSRDPKLLDQATEHIDKALQLDPNLASPYVTQARIAAMEGHTSLAMQQIEKAISLDPHNAEAYGSLAEIYKANGRLNDSFTALQKAIDLAPDDSRWPLRLGSYQFGAGNLQEAVRQLQSAISLAPDNATAYFDLGVVDMQLDKLPEAKANLEKSLALDPYFDTYQTLGTLAELEGRFSDAVAMYRKAIDLNPNSYETWGNLGSAYLWSGAGKDKTGQAYRKAIEIAEAERKKTPEDARLLGELANYYASIGNKTQSSIFVRQSLAFSNDDPAITYRAGETYEILGQREKAIPLIAESVTRGYDLNEFQRSPELASLRSDPAFQAALVMAKTPKMITMQTAKQSEPRSITNGKH</sequence>
<evidence type="ECO:0000256" key="6">
    <source>
        <dbReference type="PROSITE-ProRule" id="PRU10141"/>
    </source>
</evidence>
<keyword evidence="2 6" id="KW-0547">Nucleotide-binding</keyword>
<dbReference type="PANTHER" id="PTHR43289:SF34">
    <property type="entry name" value="SERINE_THREONINE-PROTEIN KINASE YBDM-RELATED"/>
    <property type="match status" value="1"/>
</dbReference>
<dbReference type="SUPFAM" id="SSF56112">
    <property type="entry name" value="Protein kinase-like (PK-like)"/>
    <property type="match status" value="1"/>
</dbReference>
<accession>A0A372ILH2</accession>
<dbReference type="SMART" id="SM00220">
    <property type="entry name" value="S_TKc"/>
    <property type="match status" value="1"/>
</dbReference>
<evidence type="ECO:0000256" key="5">
    <source>
        <dbReference type="PROSITE-ProRule" id="PRU00339"/>
    </source>
</evidence>
<evidence type="ECO:0000313" key="8">
    <source>
        <dbReference type="EMBL" id="RFU15787.1"/>
    </source>
</evidence>
<evidence type="ECO:0000256" key="3">
    <source>
        <dbReference type="ARBA" id="ARBA00022777"/>
    </source>
</evidence>
<dbReference type="Gene3D" id="3.30.200.20">
    <property type="entry name" value="Phosphorylase Kinase, domain 1"/>
    <property type="match status" value="1"/>
</dbReference>
<evidence type="ECO:0000313" key="9">
    <source>
        <dbReference type="Proteomes" id="UP000264702"/>
    </source>
</evidence>
<dbReference type="GO" id="GO:0004674">
    <property type="term" value="F:protein serine/threonine kinase activity"/>
    <property type="evidence" value="ECO:0007669"/>
    <property type="project" value="TreeGrafter"/>
</dbReference>
<dbReference type="Gene3D" id="1.10.510.10">
    <property type="entry name" value="Transferase(Phosphotransferase) domain 1"/>
    <property type="match status" value="1"/>
</dbReference>
<dbReference type="Gene3D" id="1.25.40.10">
    <property type="entry name" value="Tetratricopeptide repeat domain"/>
    <property type="match status" value="3"/>
</dbReference>
<feature type="repeat" description="TPR" evidence="5">
    <location>
        <begin position="571"/>
        <end position="604"/>
    </location>
</feature>
<organism evidence="8 9">
    <name type="scientific">Paracidobacterium acidisoli</name>
    <dbReference type="NCBI Taxonomy" id="2303751"/>
    <lineage>
        <taxon>Bacteria</taxon>
        <taxon>Pseudomonadati</taxon>
        <taxon>Acidobacteriota</taxon>
        <taxon>Terriglobia</taxon>
        <taxon>Terriglobales</taxon>
        <taxon>Acidobacteriaceae</taxon>
        <taxon>Paracidobacterium</taxon>
    </lineage>
</organism>
<evidence type="ECO:0000256" key="1">
    <source>
        <dbReference type="ARBA" id="ARBA00022679"/>
    </source>
</evidence>
<dbReference type="InterPro" id="IPR019734">
    <property type="entry name" value="TPR_rpt"/>
</dbReference>
<keyword evidence="5" id="KW-0802">TPR repeat</keyword>
<reference evidence="8 9" key="1">
    <citation type="submission" date="2018-08" db="EMBL/GenBank/DDBJ databases">
        <title>Acidipila sp. 4G-K13, an acidobacterium isolated from forest soil.</title>
        <authorList>
            <person name="Gao Z.-H."/>
            <person name="Qiu L.-H."/>
        </authorList>
    </citation>
    <scope>NUCLEOTIDE SEQUENCE [LARGE SCALE GENOMIC DNA]</scope>
    <source>
        <strain evidence="8 9">4G-K13</strain>
    </source>
</reference>
<feature type="repeat" description="TPR" evidence="5">
    <location>
        <begin position="504"/>
        <end position="537"/>
    </location>
</feature>
<dbReference type="PROSITE" id="PS00107">
    <property type="entry name" value="PROTEIN_KINASE_ATP"/>
    <property type="match status" value="1"/>
</dbReference>
<dbReference type="AlphaFoldDB" id="A0A372ILH2"/>
<dbReference type="EMBL" id="QVQT01000005">
    <property type="protein sequence ID" value="RFU15787.1"/>
    <property type="molecule type" value="Genomic_DNA"/>
</dbReference>
<dbReference type="InterPro" id="IPR017441">
    <property type="entry name" value="Protein_kinase_ATP_BS"/>
</dbReference>
<keyword evidence="1" id="KW-0808">Transferase</keyword>
<keyword evidence="9" id="KW-1185">Reference proteome</keyword>
<dbReference type="SMART" id="SM00028">
    <property type="entry name" value="TPR"/>
    <property type="match status" value="9"/>
</dbReference>
<dbReference type="GO" id="GO:0005524">
    <property type="term" value="F:ATP binding"/>
    <property type="evidence" value="ECO:0007669"/>
    <property type="project" value="UniProtKB-UniRule"/>
</dbReference>
<keyword evidence="3" id="KW-0418">Kinase</keyword>
<dbReference type="PROSITE" id="PS50011">
    <property type="entry name" value="PROTEIN_KINASE_DOM"/>
    <property type="match status" value="1"/>
</dbReference>
<dbReference type="Proteomes" id="UP000264702">
    <property type="component" value="Unassembled WGS sequence"/>
</dbReference>
<comment type="caution">
    <text evidence="8">The sequence shown here is derived from an EMBL/GenBank/DDBJ whole genome shotgun (WGS) entry which is preliminary data.</text>
</comment>
<dbReference type="InterPro" id="IPR011009">
    <property type="entry name" value="Kinase-like_dom_sf"/>
</dbReference>
<feature type="repeat" description="TPR" evidence="5">
    <location>
        <begin position="470"/>
        <end position="503"/>
    </location>
</feature>
<evidence type="ECO:0000256" key="4">
    <source>
        <dbReference type="ARBA" id="ARBA00022840"/>
    </source>
</evidence>
<dbReference type="InterPro" id="IPR011990">
    <property type="entry name" value="TPR-like_helical_dom_sf"/>
</dbReference>
<keyword evidence="4 6" id="KW-0067">ATP-binding</keyword>
<evidence type="ECO:0000256" key="2">
    <source>
        <dbReference type="ARBA" id="ARBA00022741"/>
    </source>
</evidence>
<gene>
    <name evidence="8" type="ORF">D0Y96_15185</name>
</gene>
<name>A0A372ILH2_9BACT</name>
<dbReference type="PANTHER" id="PTHR43289">
    <property type="entry name" value="MITOGEN-ACTIVATED PROTEIN KINASE KINASE KINASE 20-RELATED"/>
    <property type="match status" value="1"/>
</dbReference>
<protein>
    <submittedName>
        <fullName evidence="8">Tetratricopeptide repeat protein</fullName>
    </submittedName>
</protein>
<dbReference type="Pfam" id="PF14559">
    <property type="entry name" value="TPR_19"/>
    <property type="match status" value="1"/>
</dbReference>
<dbReference type="PROSITE" id="PS50005">
    <property type="entry name" value="TPR"/>
    <property type="match status" value="4"/>
</dbReference>
<dbReference type="SUPFAM" id="SSF48452">
    <property type="entry name" value="TPR-like"/>
    <property type="match status" value="2"/>
</dbReference>
<feature type="repeat" description="TPR" evidence="5">
    <location>
        <begin position="436"/>
        <end position="469"/>
    </location>
</feature>
<dbReference type="PROSITE" id="PS50293">
    <property type="entry name" value="TPR_REGION"/>
    <property type="match status" value="1"/>
</dbReference>
<feature type="binding site" evidence="6">
    <location>
        <position position="66"/>
    </location>
    <ligand>
        <name>ATP</name>
        <dbReference type="ChEBI" id="CHEBI:30616"/>
    </ligand>
</feature>
<dbReference type="CDD" id="cd14014">
    <property type="entry name" value="STKc_PknB_like"/>
    <property type="match status" value="1"/>
</dbReference>